<dbReference type="AlphaFoldDB" id="A0A0E0J2R6"/>
<feature type="region of interest" description="Disordered" evidence="1">
    <location>
        <begin position="16"/>
        <end position="58"/>
    </location>
</feature>
<evidence type="ECO:0000256" key="1">
    <source>
        <dbReference type="SAM" id="MobiDB-lite"/>
    </source>
</evidence>
<sequence length="160" mass="17890">MEQIKLALGVEWDYSVDSLHDSGSEQDESRDEGDEHPRVPEVAVHQAGSPPVPPLPAVRDHLPLHAVEAAVRAHHRSPAELVELRRHGLVAAEQVADDPSRFQQRHVPGLVDEVVHEDDGRHRVVAGAGVHPLERHQVEEHALRGIHHMKQRDGRLARRL</sequence>
<dbReference type="Proteomes" id="UP000006591">
    <property type="component" value="Chromosome 11"/>
</dbReference>
<name>A0A0E0J2R6_ORYNI</name>
<reference evidence="2" key="2">
    <citation type="submission" date="2018-04" db="EMBL/GenBank/DDBJ databases">
        <title>OnivRS2 (Oryza nivara Reference Sequence Version 2).</title>
        <authorList>
            <person name="Zhang J."/>
            <person name="Kudrna D."/>
            <person name="Lee S."/>
            <person name="Talag J."/>
            <person name="Rajasekar S."/>
            <person name="Welchert J."/>
            <person name="Hsing Y.-I."/>
            <person name="Wing R.A."/>
        </authorList>
    </citation>
    <scope>NUCLEOTIDE SEQUENCE [LARGE SCALE GENOMIC DNA]</scope>
    <source>
        <strain evidence="2">SL10</strain>
    </source>
</reference>
<dbReference type="OMA" id="VEWDYSV"/>
<dbReference type="Gramene" id="ONIVA11G15500.1">
    <property type="protein sequence ID" value="ONIVA11G15500.1"/>
    <property type="gene ID" value="ONIVA11G15500"/>
</dbReference>
<dbReference type="EnsemblPlants" id="ONIVA11G15500.1">
    <property type="protein sequence ID" value="ONIVA11G15500.1"/>
    <property type="gene ID" value="ONIVA11G15500"/>
</dbReference>
<proteinExistence type="predicted"/>
<dbReference type="HOGENOM" id="CLU_1707093_0_0_1"/>
<organism evidence="2">
    <name type="scientific">Oryza nivara</name>
    <name type="common">Indian wild rice</name>
    <name type="synonym">Oryza sativa f. spontanea</name>
    <dbReference type="NCBI Taxonomy" id="4536"/>
    <lineage>
        <taxon>Eukaryota</taxon>
        <taxon>Viridiplantae</taxon>
        <taxon>Streptophyta</taxon>
        <taxon>Embryophyta</taxon>
        <taxon>Tracheophyta</taxon>
        <taxon>Spermatophyta</taxon>
        <taxon>Magnoliopsida</taxon>
        <taxon>Liliopsida</taxon>
        <taxon>Poales</taxon>
        <taxon>Poaceae</taxon>
        <taxon>BOP clade</taxon>
        <taxon>Oryzoideae</taxon>
        <taxon>Oryzeae</taxon>
        <taxon>Oryzinae</taxon>
        <taxon>Oryza</taxon>
    </lineage>
</organism>
<protein>
    <submittedName>
        <fullName evidence="2">Uncharacterized protein</fullName>
    </submittedName>
</protein>
<reference evidence="2" key="1">
    <citation type="submission" date="2015-04" db="UniProtKB">
        <authorList>
            <consortium name="EnsemblPlants"/>
        </authorList>
    </citation>
    <scope>IDENTIFICATION</scope>
    <source>
        <strain evidence="2">SL10</strain>
    </source>
</reference>
<keyword evidence="3" id="KW-1185">Reference proteome</keyword>
<accession>A0A0E0J2R6</accession>
<evidence type="ECO:0000313" key="2">
    <source>
        <dbReference type="EnsemblPlants" id="ONIVA11G15500.1"/>
    </source>
</evidence>
<evidence type="ECO:0000313" key="3">
    <source>
        <dbReference type="Proteomes" id="UP000006591"/>
    </source>
</evidence>